<sequence length="164" mass="18167">MALLNIALLKMLALKGQHIAQENVIPLLARISLAATFWLSGQSKVVGLNIDILETRTPWQLGIPRVTDSSVSLFTSEYKLPLLPPDVAAVMAATAEHLFPLLLIVGLATRFSALALMVMTLVIQIFVYPDAWPVHATWLTAQLYLVTYGGGRFSLDRLIYRHRT</sequence>
<keyword evidence="6 7" id="KW-0472">Membrane</keyword>
<comment type="similarity">
    <text evidence="2">Belongs to the DoxX family.</text>
</comment>
<evidence type="ECO:0000313" key="9">
    <source>
        <dbReference type="Proteomes" id="UP000034866"/>
    </source>
</evidence>
<organism evidence="8 9">
    <name type="scientific">Photorhabdus thracensis</name>
    <dbReference type="NCBI Taxonomy" id="230089"/>
    <lineage>
        <taxon>Bacteria</taxon>
        <taxon>Pseudomonadati</taxon>
        <taxon>Pseudomonadota</taxon>
        <taxon>Gammaproteobacteria</taxon>
        <taxon>Enterobacterales</taxon>
        <taxon>Morganellaceae</taxon>
        <taxon>Photorhabdus</taxon>
    </lineage>
</organism>
<keyword evidence="3" id="KW-1003">Cell membrane</keyword>
<dbReference type="InterPro" id="IPR051907">
    <property type="entry name" value="DoxX-like_oxidoreductase"/>
</dbReference>
<accession>A0A0F7LNC8</accession>
<evidence type="ECO:0000256" key="2">
    <source>
        <dbReference type="ARBA" id="ARBA00006679"/>
    </source>
</evidence>
<protein>
    <submittedName>
        <fullName evidence="8">TQO small subunit DoxD family protein</fullName>
    </submittedName>
</protein>
<evidence type="ECO:0000256" key="1">
    <source>
        <dbReference type="ARBA" id="ARBA00004651"/>
    </source>
</evidence>
<dbReference type="Pfam" id="PF07681">
    <property type="entry name" value="DoxX"/>
    <property type="match status" value="1"/>
</dbReference>
<evidence type="ECO:0000256" key="4">
    <source>
        <dbReference type="ARBA" id="ARBA00022692"/>
    </source>
</evidence>
<keyword evidence="5 7" id="KW-1133">Transmembrane helix</keyword>
<dbReference type="STRING" id="230089.VY86_08260"/>
<evidence type="ECO:0000256" key="7">
    <source>
        <dbReference type="SAM" id="Phobius"/>
    </source>
</evidence>
<evidence type="ECO:0000256" key="3">
    <source>
        <dbReference type="ARBA" id="ARBA00022475"/>
    </source>
</evidence>
<dbReference type="KEGG" id="ptt:VY86_08260"/>
<gene>
    <name evidence="8" type="ORF">VY86_08260</name>
</gene>
<feature type="transmembrane region" description="Helical" evidence="7">
    <location>
        <begin position="134"/>
        <end position="155"/>
    </location>
</feature>
<name>A0A0F7LNC8_9GAMM</name>
<reference evidence="9" key="2">
    <citation type="submission" date="2015-03" db="EMBL/GenBank/DDBJ databases">
        <title>Genome sequence of Azospirillum thiophilum strain DSM 21654T.</title>
        <authorList>
            <person name="Kwak Y."/>
            <person name="Shin J.-H."/>
        </authorList>
    </citation>
    <scope>NUCLEOTIDE SEQUENCE [LARGE SCALE GENOMIC DNA]</scope>
    <source>
        <strain evidence="9">DSM 15199</strain>
    </source>
</reference>
<comment type="subcellular location">
    <subcellularLocation>
        <location evidence="1">Cell membrane</location>
        <topology evidence="1">Multi-pass membrane protein</topology>
    </subcellularLocation>
</comment>
<proteinExistence type="inferred from homology"/>
<dbReference type="RefSeq" id="WP_046974602.1">
    <property type="nucleotide sequence ID" value="NZ_CAWQPG010000047.1"/>
</dbReference>
<dbReference type="GO" id="GO:0005886">
    <property type="term" value="C:plasma membrane"/>
    <property type="evidence" value="ECO:0007669"/>
    <property type="project" value="UniProtKB-SubCell"/>
</dbReference>
<dbReference type="PANTHER" id="PTHR33452">
    <property type="entry name" value="OXIDOREDUCTASE CATD-RELATED"/>
    <property type="match status" value="1"/>
</dbReference>
<evidence type="ECO:0000313" key="8">
    <source>
        <dbReference type="EMBL" id="AKH63337.1"/>
    </source>
</evidence>
<evidence type="ECO:0000256" key="5">
    <source>
        <dbReference type="ARBA" id="ARBA00022989"/>
    </source>
</evidence>
<dbReference type="AlphaFoldDB" id="A0A0F7LNC8"/>
<feature type="transmembrane region" description="Helical" evidence="7">
    <location>
        <begin position="101"/>
        <end position="128"/>
    </location>
</feature>
<dbReference type="InterPro" id="IPR032808">
    <property type="entry name" value="DoxX"/>
</dbReference>
<dbReference type="EMBL" id="CP011104">
    <property type="protein sequence ID" value="AKH63337.1"/>
    <property type="molecule type" value="Genomic_DNA"/>
</dbReference>
<dbReference type="PANTHER" id="PTHR33452:SF1">
    <property type="entry name" value="INNER MEMBRANE PROTEIN YPHA-RELATED"/>
    <property type="match status" value="1"/>
</dbReference>
<evidence type="ECO:0000256" key="6">
    <source>
        <dbReference type="ARBA" id="ARBA00023136"/>
    </source>
</evidence>
<dbReference type="Proteomes" id="UP000034866">
    <property type="component" value="Chromosome"/>
</dbReference>
<keyword evidence="9" id="KW-1185">Reference proteome</keyword>
<keyword evidence="4 7" id="KW-0812">Transmembrane</keyword>
<dbReference type="PATRIC" id="fig|230089.6.peg.1811"/>
<reference evidence="8 9" key="1">
    <citation type="journal article" date="2015" name="J. Biotechnol.">
        <title>Complete genome sequence of Photorhabdus temperata subsp. thracensis 39-8(T), an entomopathogenic bacterium for the improved commercial bioinsecticide.</title>
        <authorList>
            <person name="Kwak Y."/>
            <person name="Shin J.H."/>
        </authorList>
    </citation>
    <scope>NUCLEOTIDE SEQUENCE [LARGE SCALE GENOMIC DNA]</scope>
    <source>
        <strain evidence="8 9">DSM 15199</strain>
    </source>
</reference>